<evidence type="ECO:0000313" key="3">
    <source>
        <dbReference type="Proteomes" id="UP000325081"/>
    </source>
</evidence>
<sequence length="295" mass="32462">MTKIGFMNNHKIFRALKSIPQIPITKRIHFQFSPDLRLHSHAANAGHNHRGRQANKHPVLHNPRQPQNPVASLLQIPNIPLQIQIDYVIPVVRHVDLPILPAPSELTQTAPIGEQIHQPSPGMFPAEGDNLDGHGQPAAPDVAHQLGFIHDDDEFFAHGFNHFLSKERPAPALDQIQIRVDLVGAVDRQIYGRGDGLLVRLRGGGDADDVPELPLLQEVGDAVDGVPGRGARAEPDDHAGFHVLDGLVGGDFLQIVLRELRRGGGGRHRLWRGVRRRLGVGGQESGKMYGWKMQA</sequence>
<feature type="region of interest" description="Disordered" evidence="1">
    <location>
        <begin position="45"/>
        <end position="64"/>
    </location>
</feature>
<protein>
    <submittedName>
        <fullName evidence="2">UDP-N-acetylmuramate--L-alanine ligase</fullName>
    </submittedName>
</protein>
<dbReference type="Proteomes" id="UP000325081">
    <property type="component" value="Unassembled WGS sequence"/>
</dbReference>
<organism evidence="2 3">
    <name type="scientific">Striga asiatica</name>
    <name type="common">Asiatic witchweed</name>
    <name type="synonym">Buchnera asiatica</name>
    <dbReference type="NCBI Taxonomy" id="4170"/>
    <lineage>
        <taxon>Eukaryota</taxon>
        <taxon>Viridiplantae</taxon>
        <taxon>Streptophyta</taxon>
        <taxon>Embryophyta</taxon>
        <taxon>Tracheophyta</taxon>
        <taxon>Spermatophyta</taxon>
        <taxon>Magnoliopsida</taxon>
        <taxon>eudicotyledons</taxon>
        <taxon>Gunneridae</taxon>
        <taxon>Pentapetalae</taxon>
        <taxon>asterids</taxon>
        <taxon>lamiids</taxon>
        <taxon>Lamiales</taxon>
        <taxon>Orobanchaceae</taxon>
        <taxon>Buchnereae</taxon>
        <taxon>Striga</taxon>
    </lineage>
</organism>
<keyword evidence="3" id="KW-1185">Reference proteome</keyword>
<accession>A0A5A7PBY1</accession>
<reference evidence="3" key="1">
    <citation type="journal article" date="2019" name="Curr. Biol.">
        <title>Genome Sequence of Striga asiatica Provides Insight into the Evolution of Plant Parasitism.</title>
        <authorList>
            <person name="Yoshida S."/>
            <person name="Kim S."/>
            <person name="Wafula E.K."/>
            <person name="Tanskanen J."/>
            <person name="Kim Y.M."/>
            <person name="Honaas L."/>
            <person name="Yang Z."/>
            <person name="Spallek T."/>
            <person name="Conn C.E."/>
            <person name="Ichihashi Y."/>
            <person name="Cheong K."/>
            <person name="Cui S."/>
            <person name="Der J.P."/>
            <person name="Gundlach H."/>
            <person name="Jiao Y."/>
            <person name="Hori C."/>
            <person name="Ishida J.K."/>
            <person name="Kasahara H."/>
            <person name="Kiba T."/>
            <person name="Kim M.S."/>
            <person name="Koo N."/>
            <person name="Laohavisit A."/>
            <person name="Lee Y.H."/>
            <person name="Lumba S."/>
            <person name="McCourt P."/>
            <person name="Mortimer J.C."/>
            <person name="Mutuku J.M."/>
            <person name="Nomura T."/>
            <person name="Sasaki-Sekimoto Y."/>
            <person name="Seto Y."/>
            <person name="Wang Y."/>
            <person name="Wakatake T."/>
            <person name="Sakakibara H."/>
            <person name="Demura T."/>
            <person name="Yamaguchi S."/>
            <person name="Yoneyama K."/>
            <person name="Manabe R.I."/>
            <person name="Nelson D.C."/>
            <person name="Schulman A.H."/>
            <person name="Timko M.P."/>
            <person name="dePamphilis C.W."/>
            <person name="Choi D."/>
            <person name="Shirasu K."/>
        </authorList>
    </citation>
    <scope>NUCLEOTIDE SEQUENCE [LARGE SCALE GENOMIC DNA]</scope>
    <source>
        <strain evidence="3">cv. UVA1</strain>
    </source>
</reference>
<dbReference type="GO" id="GO:0016874">
    <property type="term" value="F:ligase activity"/>
    <property type="evidence" value="ECO:0007669"/>
    <property type="project" value="UniProtKB-KW"/>
</dbReference>
<dbReference type="AlphaFoldDB" id="A0A5A7PBY1"/>
<proteinExistence type="predicted"/>
<name>A0A5A7PBY1_STRAF</name>
<dbReference type="EMBL" id="BKCP01004294">
    <property type="protein sequence ID" value="GER29927.1"/>
    <property type="molecule type" value="Genomic_DNA"/>
</dbReference>
<feature type="compositionally biased region" description="Basic residues" evidence="1">
    <location>
        <begin position="47"/>
        <end position="59"/>
    </location>
</feature>
<comment type="caution">
    <text evidence="2">The sequence shown here is derived from an EMBL/GenBank/DDBJ whole genome shotgun (WGS) entry which is preliminary data.</text>
</comment>
<keyword evidence="2" id="KW-0436">Ligase</keyword>
<gene>
    <name evidence="2" type="ORF">STAS_05827</name>
</gene>
<evidence type="ECO:0000313" key="2">
    <source>
        <dbReference type="EMBL" id="GER29927.1"/>
    </source>
</evidence>
<evidence type="ECO:0000256" key="1">
    <source>
        <dbReference type="SAM" id="MobiDB-lite"/>
    </source>
</evidence>